<dbReference type="AlphaFoldDB" id="U5QKV1"/>
<reference evidence="1 2" key="1">
    <citation type="journal article" date="2013" name="PLoS ONE">
        <title>Cultivation and Complete Genome Sequencing of Gloeobacter kilaueensis sp. nov., from a Lava Cave in Kilauea Caldera, Hawai'i.</title>
        <authorList>
            <person name="Saw J.H."/>
            <person name="Schatz M."/>
            <person name="Brown M.V."/>
            <person name="Kunkel D.D."/>
            <person name="Foster J.S."/>
            <person name="Shick H."/>
            <person name="Christensen S."/>
            <person name="Hou S."/>
            <person name="Wan X."/>
            <person name="Donachie S.P."/>
        </authorList>
    </citation>
    <scope>NUCLEOTIDE SEQUENCE [LARGE SCALE GENOMIC DNA]</scope>
    <source>
        <strain evidence="2">JS</strain>
    </source>
</reference>
<sequence length="130" mass="14429">MLSYPEGMVLIVRGNSTQGRAVEDAIERIVPPLLWRSVADSEQLIAYLNTQSEPLPPQLIACCAFDEHDDYLALLEWLRSEPRWQALPVAILVKKLTAPLAQIAARLDIHVLAGEPIAIEPLIALLRASR</sequence>
<dbReference type="EMBL" id="CP003587">
    <property type="protein sequence ID" value="AGY58244.1"/>
    <property type="molecule type" value="Genomic_DNA"/>
</dbReference>
<evidence type="ECO:0000313" key="2">
    <source>
        <dbReference type="Proteomes" id="UP000017396"/>
    </source>
</evidence>
<name>U5QKV1_GLOK1</name>
<keyword evidence="2" id="KW-1185">Reference proteome</keyword>
<accession>U5QKV1</accession>
<organism evidence="1 2">
    <name type="scientific">Gloeobacter kilaueensis (strain ATCC BAA-2537 / CCAP 1431/1 / ULC 316 / JS1)</name>
    <dbReference type="NCBI Taxonomy" id="1183438"/>
    <lineage>
        <taxon>Bacteria</taxon>
        <taxon>Bacillati</taxon>
        <taxon>Cyanobacteriota</taxon>
        <taxon>Cyanophyceae</taxon>
        <taxon>Gloeobacterales</taxon>
        <taxon>Gloeobacteraceae</taxon>
        <taxon>Gloeobacter</taxon>
    </lineage>
</organism>
<gene>
    <name evidence="1" type="ORF">GKIL_1998</name>
</gene>
<dbReference type="KEGG" id="glj:GKIL_1998"/>
<proteinExistence type="predicted"/>
<dbReference type="Proteomes" id="UP000017396">
    <property type="component" value="Chromosome"/>
</dbReference>
<dbReference type="HOGENOM" id="CLU_1935053_0_0_3"/>
<protein>
    <submittedName>
        <fullName evidence="1">Uncharacterized protein</fullName>
    </submittedName>
</protein>
<dbReference type="STRING" id="1183438.GKIL_1998"/>
<evidence type="ECO:0000313" key="1">
    <source>
        <dbReference type="EMBL" id="AGY58244.1"/>
    </source>
</evidence>